<gene>
    <name evidence="2" type="ORF">CINCED_3A014275</name>
</gene>
<organism evidence="2 3">
    <name type="scientific">Cinara cedri</name>
    <dbReference type="NCBI Taxonomy" id="506608"/>
    <lineage>
        <taxon>Eukaryota</taxon>
        <taxon>Metazoa</taxon>
        <taxon>Ecdysozoa</taxon>
        <taxon>Arthropoda</taxon>
        <taxon>Hexapoda</taxon>
        <taxon>Insecta</taxon>
        <taxon>Pterygota</taxon>
        <taxon>Neoptera</taxon>
        <taxon>Paraneoptera</taxon>
        <taxon>Hemiptera</taxon>
        <taxon>Sternorrhyncha</taxon>
        <taxon>Aphidomorpha</taxon>
        <taxon>Aphidoidea</taxon>
        <taxon>Aphididae</taxon>
        <taxon>Lachninae</taxon>
        <taxon>Cinara</taxon>
    </lineage>
</organism>
<dbReference type="PANTHER" id="PTHR21505">
    <property type="entry name" value="MADF DOMAIN-CONTAINING PROTEIN-RELATED"/>
    <property type="match status" value="1"/>
</dbReference>
<protein>
    <submittedName>
        <fullName evidence="2">MADF domain</fullName>
    </submittedName>
</protein>
<dbReference type="AlphaFoldDB" id="A0A5E4NLK8"/>
<dbReference type="OrthoDB" id="8190343at2759"/>
<dbReference type="SMART" id="SM00595">
    <property type="entry name" value="MADF"/>
    <property type="match status" value="1"/>
</dbReference>
<feature type="domain" description="MADF" evidence="1">
    <location>
        <begin position="15"/>
        <end position="108"/>
    </location>
</feature>
<dbReference type="Pfam" id="PF10545">
    <property type="entry name" value="MADF_DNA_bdg"/>
    <property type="match status" value="1"/>
</dbReference>
<sequence>MSTINVRFDEDTTLRFVKLYRDQRLLWDKGHESYNKRADRLNAYRRIVDEMAIDKLGVSEVVSKIKSIRSTYQQEVQKIRASAQSDKRDADAASPYVPRVQWFPIMDAMIGGSEVDRFCPSPSADGKTVSRFLPVNAYLLM</sequence>
<evidence type="ECO:0000313" key="3">
    <source>
        <dbReference type="Proteomes" id="UP000325440"/>
    </source>
</evidence>
<dbReference type="Proteomes" id="UP000325440">
    <property type="component" value="Unassembled WGS sequence"/>
</dbReference>
<dbReference type="EMBL" id="CABPRJ010002410">
    <property type="protein sequence ID" value="VVC45693.1"/>
    <property type="molecule type" value="Genomic_DNA"/>
</dbReference>
<reference evidence="2 3" key="1">
    <citation type="submission" date="2019-08" db="EMBL/GenBank/DDBJ databases">
        <authorList>
            <person name="Alioto T."/>
            <person name="Alioto T."/>
            <person name="Gomez Garrido J."/>
        </authorList>
    </citation>
    <scope>NUCLEOTIDE SEQUENCE [LARGE SCALE GENOMIC DNA]</scope>
</reference>
<dbReference type="PROSITE" id="PS51029">
    <property type="entry name" value="MADF"/>
    <property type="match status" value="1"/>
</dbReference>
<keyword evidence="3" id="KW-1185">Reference proteome</keyword>
<dbReference type="InterPro" id="IPR006578">
    <property type="entry name" value="MADF-dom"/>
</dbReference>
<accession>A0A5E4NLK8</accession>
<evidence type="ECO:0000259" key="1">
    <source>
        <dbReference type="PROSITE" id="PS51029"/>
    </source>
</evidence>
<name>A0A5E4NLK8_9HEMI</name>
<proteinExistence type="predicted"/>
<evidence type="ECO:0000313" key="2">
    <source>
        <dbReference type="EMBL" id="VVC45693.1"/>
    </source>
</evidence>
<dbReference type="PANTHER" id="PTHR21505:SF8">
    <property type="entry name" value="DPT-YFP REPRESSOR BY OVEREXPRESSION, ISOFORM D-RELATED"/>
    <property type="match status" value="1"/>
</dbReference>